<dbReference type="SMART" id="SM00382">
    <property type="entry name" value="AAA"/>
    <property type="match status" value="1"/>
</dbReference>
<organism evidence="6 7">
    <name type="scientific">Gallibacter intestinalis</name>
    <dbReference type="NCBI Taxonomy" id="2779356"/>
    <lineage>
        <taxon>Bacteria</taxon>
        <taxon>Bacillati</taxon>
        <taxon>Bacillota</taxon>
        <taxon>Clostridia</taxon>
        <taxon>Eubacteriales</taxon>
        <taxon>Eubacteriaceae</taxon>
        <taxon>Gallibacter</taxon>
    </lineage>
</organism>
<proteinExistence type="inferred from homology"/>
<dbReference type="PANTHER" id="PTHR46743">
    <property type="entry name" value="TEICHOIC ACIDS EXPORT ATP-BINDING PROTEIN TAGH"/>
    <property type="match status" value="1"/>
</dbReference>
<dbReference type="CDD" id="cd03220">
    <property type="entry name" value="ABC_KpsT_Wzt"/>
    <property type="match status" value="1"/>
</dbReference>
<keyword evidence="2" id="KW-0813">Transport</keyword>
<dbReference type="PANTHER" id="PTHR46743:SF2">
    <property type="entry name" value="TEICHOIC ACIDS EXPORT ATP-BINDING PROTEIN TAGH"/>
    <property type="match status" value="1"/>
</dbReference>
<dbReference type="InterPro" id="IPR015860">
    <property type="entry name" value="ABC_transpr_TagH-like"/>
</dbReference>
<dbReference type="Proteomes" id="UP001516588">
    <property type="component" value="Unassembled WGS sequence"/>
</dbReference>
<protein>
    <submittedName>
        <fullName evidence="6">ABC transporter ATP-binding protein</fullName>
    </submittedName>
</protein>
<evidence type="ECO:0000259" key="5">
    <source>
        <dbReference type="PROSITE" id="PS50893"/>
    </source>
</evidence>
<dbReference type="PROSITE" id="PS00211">
    <property type="entry name" value="ABC_TRANSPORTER_1"/>
    <property type="match status" value="1"/>
</dbReference>
<comment type="caution">
    <text evidence="6">The sequence shown here is derived from an EMBL/GenBank/DDBJ whole genome shotgun (WGS) entry which is preliminary data.</text>
</comment>
<evidence type="ECO:0000256" key="1">
    <source>
        <dbReference type="ARBA" id="ARBA00005417"/>
    </source>
</evidence>
<keyword evidence="3" id="KW-0547">Nucleotide-binding</keyword>
<accession>A0ABR9QV45</accession>
<gene>
    <name evidence="6" type="ORF">INF20_00385</name>
</gene>
<dbReference type="EMBL" id="JADCKA010000001">
    <property type="protein sequence ID" value="MBE5034746.1"/>
    <property type="molecule type" value="Genomic_DNA"/>
</dbReference>
<keyword evidence="7" id="KW-1185">Reference proteome</keyword>
<dbReference type="SUPFAM" id="SSF52540">
    <property type="entry name" value="P-loop containing nucleoside triphosphate hydrolases"/>
    <property type="match status" value="1"/>
</dbReference>
<dbReference type="InterPro" id="IPR050683">
    <property type="entry name" value="Bact_Polysacc_Export_ATP-bd"/>
</dbReference>
<keyword evidence="4 6" id="KW-0067">ATP-binding</keyword>
<dbReference type="Gene3D" id="3.40.50.300">
    <property type="entry name" value="P-loop containing nucleotide triphosphate hydrolases"/>
    <property type="match status" value="1"/>
</dbReference>
<reference evidence="6 7" key="1">
    <citation type="submission" date="2020-10" db="EMBL/GenBank/DDBJ databases">
        <title>ChiBAC.</title>
        <authorList>
            <person name="Zenner C."/>
            <person name="Hitch T.C.A."/>
            <person name="Clavel T."/>
        </authorList>
    </citation>
    <scope>NUCLEOTIDE SEQUENCE [LARGE SCALE GENOMIC DNA]</scope>
    <source>
        <strain evidence="6 7">DSM 108706</strain>
    </source>
</reference>
<name>A0ABR9QV45_9FIRM</name>
<dbReference type="Pfam" id="PF00005">
    <property type="entry name" value="ABC_tran"/>
    <property type="match status" value="1"/>
</dbReference>
<sequence length="260" mass="29512">MSSAIEFKHVVKEYKLFKNDKQRFKAIFNKRIKANTKRAIDDVSFNIEKGEAVALFGRNGAGKSTLLKMITEVVFPTEGEVKINGRVSALLELTAGFDPEFTGRENIHFRAQLMGINQEDIDRMEPEIIEFAELGPYIDQPVRTYSSGMKARLGFAINANIEPEILIVDEALSVGDKAFRVKCNDKINEIVASGVTFLFVTHSTNVAKDFCSRGIVMKSGKFIYDGDIDSAADFYEEMVQEDIEKKRRMKEEKKKERLFQ</sequence>
<evidence type="ECO:0000256" key="2">
    <source>
        <dbReference type="ARBA" id="ARBA00022448"/>
    </source>
</evidence>
<dbReference type="RefSeq" id="WP_226384414.1">
    <property type="nucleotide sequence ID" value="NZ_JADCKA010000001.1"/>
</dbReference>
<dbReference type="GO" id="GO:0005524">
    <property type="term" value="F:ATP binding"/>
    <property type="evidence" value="ECO:0007669"/>
    <property type="project" value="UniProtKB-KW"/>
</dbReference>
<dbReference type="PROSITE" id="PS50893">
    <property type="entry name" value="ABC_TRANSPORTER_2"/>
    <property type="match status" value="1"/>
</dbReference>
<dbReference type="InterPro" id="IPR003593">
    <property type="entry name" value="AAA+_ATPase"/>
</dbReference>
<dbReference type="InterPro" id="IPR017871">
    <property type="entry name" value="ABC_transporter-like_CS"/>
</dbReference>
<evidence type="ECO:0000256" key="3">
    <source>
        <dbReference type="ARBA" id="ARBA00022741"/>
    </source>
</evidence>
<dbReference type="InterPro" id="IPR003439">
    <property type="entry name" value="ABC_transporter-like_ATP-bd"/>
</dbReference>
<evidence type="ECO:0000313" key="6">
    <source>
        <dbReference type="EMBL" id="MBE5034746.1"/>
    </source>
</evidence>
<dbReference type="InterPro" id="IPR027417">
    <property type="entry name" value="P-loop_NTPase"/>
</dbReference>
<comment type="similarity">
    <text evidence="1">Belongs to the ABC transporter superfamily.</text>
</comment>
<feature type="domain" description="ABC transporter" evidence="5">
    <location>
        <begin position="22"/>
        <end position="244"/>
    </location>
</feature>
<evidence type="ECO:0000313" key="7">
    <source>
        <dbReference type="Proteomes" id="UP001516588"/>
    </source>
</evidence>
<evidence type="ECO:0000256" key="4">
    <source>
        <dbReference type="ARBA" id="ARBA00022840"/>
    </source>
</evidence>